<dbReference type="InterPro" id="IPR014961">
    <property type="entry name" value="DUF1829"/>
</dbReference>
<protein>
    <recommendedName>
        <fullName evidence="5">DUF1828 domain-containing protein</fullName>
    </recommendedName>
</protein>
<dbReference type="Pfam" id="PF08861">
    <property type="entry name" value="DUF1828"/>
    <property type="match status" value="1"/>
</dbReference>
<dbReference type="RefSeq" id="WP_000543854.1">
    <property type="nucleotide sequence ID" value="NC_002758.2"/>
</dbReference>
<feature type="domain" description="DUF1829" evidence="2">
    <location>
        <begin position="167"/>
        <end position="252"/>
    </location>
</feature>
<evidence type="ECO:0000259" key="1">
    <source>
        <dbReference type="Pfam" id="PF08861"/>
    </source>
</evidence>
<evidence type="ECO:0000313" key="4">
    <source>
        <dbReference type="Proteomes" id="UP000002481"/>
    </source>
</evidence>
<dbReference type="EMBL" id="BA000017">
    <property type="protein sequence ID" value="BAB57980.1"/>
    <property type="molecule type" value="Genomic_DNA"/>
</dbReference>
<dbReference type="Proteomes" id="UP000002481">
    <property type="component" value="Chromosome"/>
</dbReference>
<dbReference type="InterPro" id="IPR014960">
    <property type="entry name" value="DUF1828"/>
</dbReference>
<evidence type="ECO:0000313" key="3">
    <source>
        <dbReference type="EMBL" id="BAB57980.1"/>
    </source>
</evidence>
<dbReference type="HOGENOM" id="CLU_091320_0_0_9"/>
<name>A0A0H3JZZ8_STAAM</name>
<proteinExistence type="predicted"/>
<gene>
    <name evidence="3" type="ordered locus">SAV1818</name>
</gene>
<organism evidence="3 4">
    <name type="scientific">Staphylococcus aureus (strain Mu50 / ATCC 700699)</name>
    <dbReference type="NCBI Taxonomy" id="158878"/>
    <lineage>
        <taxon>Bacteria</taxon>
        <taxon>Bacillati</taxon>
        <taxon>Bacillota</taxon>
        <taxon>Bacilli</taxon>
        <taxon>Bacillales</taxon>
        <taxon>Staphylococcaceae</taxon>
        <taxon>Staphylococcus</taxon>
    </lineage>
</organism>
<dbReference type="Pfam" id="PF08862">
    <property type="entry name" value="DUF1829"/>
    <property type="match status" value="1"/>
</dbReference>
<evidence type="ECO:0008006" key="5">
    <source>
        <dbReference type="Google" id="ProtNLM"/>
    </source>
</evidence>
<evidence type="ECO:0000259" key="2">
    <source>
        <dbReference type="Pfam" id="PF08862"/>
    </source>
</evidence>
<reference evidence="3 4" key="1">
    <citation type="journal article" date="2001" name="Lancet">
        <title>Whole genome sequencing of meticillin-resistant Staphylococcus aureus.</title>
        <authorList>
            <person name="Kuroda M."/>
            <person name="Ohta T."/>
            <person name="Uchiyama I."/>
            <person name="Baba T."/>
            <person name="Yuzawa H."/>
            <person name="Kobayashi I."/>
            <person name="Cui L."/>
            <person name="Oguchi A."/>
            <person name="Aoki K."/>
            <person name="Nagai Y."/>
            <person name="Lian J."/>
            <person name="Ito T."/>
            <person name="Kanamori M."/>
            <person name="Matsumaru H."/>
            <person name="Maruyama A."/>
            <person name="Murakami H."/>
            <person name="Hosoyama A."/>
            <person name="Mizutani-Ui Y."/>
            <person name="Takahashi N.K."/>
            <person name="Sawano T."/>
            <person name="Inoue R."/>
            <person name="Kaito C."/>
            <person name="Sekimizu K."/>
            <person name="Hirakawa H."/>
            <person name="Kuhara S."/>
            <person name="Goto S."/>
            <person name="Yabuzaki J."/>
            <person name="Kanehisa M."/>
            <person name="Yamashita A."/>
            <person name="Oshima K."/>
            <person name="Furuya K."/>
            <person name="Yoshino C."/>
            <person name="Shiba T."/>
            <person name="Hattori M."/>
            <person name="Ogasawara N."/>
            <person name="Hayashi H."/>
            <person name="Hiramatsu K."/>
        </authorList>
    </citation>
    <scope>NUCLEOTIDE SEQUENCE [LARGE SCALE GENOMIC DNA]</scope>
    <source>
        <strain evidence="4">Mu50 / ATCC 700699</strain>
    </source>
</reference>
<sequence>MHDNTIKSISKDYFDYLQTESKFIPLENETIEFYSPIVDYFGDSISVNISFSGDRYKLTDHGETLWNMEQLGIDLTSNKKQKKYQLLNNIVQNYSLVIENKHINFYTNRINLSQAIHDYVLAISEISYLGILKKENIKSLFKDEVMQYFLSNRKIYPNIFPEFKVEGKSKLIHSFEAVFPGEATEYVKTIKRIDKNNAKNVLFDWNDVEIHRNKNFDSNARLNIITEQQDDISEAVSTMLSQYNVEVFSFENKKQLEEKFSNV</sequence>
<dbReference type="KEGG" id="sav:SAV1818"/>
<accession>A0A0H3JZZ8</accession>
<dbReference type="AlphaFoldDB" id="A0A0H3JZZ8"/>
<feature type="domain" description="DUF1828" evidence="1">
    <location>
        <begin position="36"/>
        <end position="126"/>
    </location>
</feature>